<dbReference type="Proteomes" id="UP001139450">
    <property type="component" value="Unassembled WGS sequence"/>
</dbReference>
<dbReference type="InterPro" id="IPR003833">
    <property type="entry name" value="CT_C_D"/>
</dbReference>
<dbReference type="InterPro" id="IPR029000">
    <property type="entry name" value="Cyclophilin-like_dom_sf"/>
</dbReference>
<evidence type="ECO:0000313" key="5">
    <source>
        <dbReference type="EMBL" id="MCJ8211820.1"/>
    </source>
</evidence>
<evidence type="ECO:0000256" key="3">
    <source>
        <dbReference type="ARBA" id="ARBA00022840"/>
    </source>
</evidence>
<dbReference type="PANTHER" id="PTHR34698">
    <property type="entry name" value="5-OXOPROLINASE SUBUNIT B"/>
    <property type="match status" value="1"/>
</dbReference>
<dbReference type="EC" id="3.5.2.9" evidence="5"/>
<dbReference type="SMART" id="SM00796">
    <property type="entry name" value="AHS1"/>
    <property type="match status" value="1"/>
</dbReference>
<keyword evidence="6" id="KW-1185">Reference proteome</keyword>
<dbReference type="SUPFAM" id="SSF160467">
    <property type="entry name" value="PH0987 N-terminal domain-like"/>
    <property type="match status" value="1"/>
</dbReference>
<gene>
    <name evidence="5" type="primary">pxpB</name>
    <name evidence="5" type="ORF">MUY27_19025</name>
</gene>
<dbReference type="Pfam" id="PF02682">
    <property type="entry name" value="CT_C_D"/>
    <property type="match status" value="1"/>
</dbReference>
<dbReference type="NCBIfam" id="TIGR00370">
    <property type="entry name" value="5-oxoprolinase subunit PxpB"/>
    <property type="match status" value="1"/>
</dbReference>
<sequence>MQPSPNYLRIYPLSEKAVSIAFGQTISEQNLRDIALLNKLIEQQPLPGLLSTVPAYATLTLFYEPGTVKALHSLKGETCAEKIKTYIDGLGASSNNGVEVNSRRITIPVCYEGDYAPDLNFVAEHNNLKPGEVVHLHSSVTYKVYMIGFVPGFAYLGGMDKRIATPRLSKPRTVIPAGSVGIAGEQTGVYPLTTPGGWQLIGRTPVQLFNPLAEAPALLKAGDEVIFKSISLTEFNEYLHENPYR</sequence>
<dbReference type="RefSeq" id="WP_245132783.1">
    <property type="nucleotide sequence ID" value="NZ_JALJEJ010000013.1"/>
</dbReference>
<dbReference type="EMBL" id="JALJEJ010000013">
    <property type="protein sequence ID" value="MCJ8211820.1"/>
    <property type="molecule type" value="Genomic_DNA"/>
</dbReference>
<keyword evidence="2 5" id="KW-0378">Hydrolase</keyword>
<dbReference type="SUPFAM" id="SSF50891">
    <property type="entry name" value="Cyclophilin-like"/>
    <property type="match status" value="1"/>
</dbReference>
<accession>A0A9X1X7F4</accession>
<dbReference type="Gene3D" id="3.30.1360.40">
    <property type="match status" value="1"/>
</dbReference>
<comment type="caution">
    <text evidence="5">The sequence shown here is derived from an EMBL/GenBank/DDBJ whole genome shotgun (WGS) entry which is preliminary data.</text>
</comment>
<protein>
    <submittedName>
        <fullName evidence="5">5-oxoprolinase subunit PxpB</fullName>
        <ecNumber evidence="5">3.5.2.9</ecNumber>
    </submittedName>
</protein>
<dbReference type="GO" id="GO:0017168">
    <property type="term" value="F:5-oxoprolinase (ATP-hydrolyzing) activity"/>
    <property type="evidence" value="ECO:0007669"/>
    <property type="project" value="UniProtKB-EC"/>
</dbReference>
<evidence type="ECO:0000256" key="2">
    <source>
        <dbReference type="ARBA" id="ARBA00022801"/>
    </source>
</evidence>
<dbReference type="Gene3D" id="2.40.100.10">
    <property type="entry name" value="Cyclophilin-like"/>
    <property type="match status" value="1"/>
</dbReference>
<dbReference type="AlphaFoldDB" id="A0A9X1X7F4"/>
<keyword evidence="1" id="KW-0547">Nucleotide-binding</keyword>
<evidence type="ECO:0000313" key="6">
    <source>
        <dbReference type="Proteomes" id="UP001139450"/>
    </source>
</evidence>
<dbReference type="GO" id="GO:0005524">
    <property type="term" value="F:ATP binding"/>
    <property type="evidence" value="ECO:0007669"/>
    <property type="project" value="UniProtKB-KW"/>
</dbReference>
<organism evidence="5 6">
    <name type="scientific">Mucilaginibacter straminoryzae</name>
    <dbReference type="NCBI Taxonomy" id="2932774"/>
    <lineage>
        <taxon>Bacteria</taxon>
        <taxon>Pseudomonadati</taxon>
        <taxon>Bacteroidota</taxon>
        <taxon>Sphingobacteriia</taxon>
        <taxon>Sphingobacteriales</taxon>
        <taxon>Sphingobacteriaceae</taxon>
        <taxon>Mucilaginibacter</taxon>
    </lineage>
</organism>
<name>A0A9X1X7F4_9SPHI</name>
<keyword evidence="3" id="KW-0067">ATP-binding</keyword>
<evidence type="ECO:0000259" key="4">
    <source>
        <dbReference type="SMART" id="SM00796"/>
    </source>
</evidence>
<reference evidence="5" key="1">
    <citation type="submission" date="2022-04" db="EMBL/GenBank/DDBJ databases">
        <title>Mucilaginibacter sp. RS28 isolated from freshwater.</title>
        <authorList>
            <person name="Ko S.-R."/>
        </authorList>
    </citation>
    <scope>NUCLEOTIDE SEQUENCE</scope>
    <source>
        <strain evidence="5">RS28</strain>
    </source>
</reference>
<evidence type="ECO:0000256" key="1">
    <source>
        <dbReference type="ARBA" id="ARBA00022741"/>
    </source>
</evidence>
<dbReference type="InterPro" id="IPR010016">
    <property type="entry name" value="PxpB"/>
</dbReference>
<feature type="domain" description="Carboxyltransferase" evidence="4">
    <location>
        <begin position="8"/>
        <end position="219"/>
    </location>
</feature>
<proteinExistence type="predicted"/>
<dbReference type="PANTHER" id="PTHR34698:SF2">
    <property type="entry name" value="5-OXOPROLINASE SUBUNIT B"/>
    <property type="match status" value="1"/>
</dbReference>